<keyword evidence="1" id="KW-1133">Transmembrane helix</keyword>
<evidence type="ECO:0000313" key="2">
    <source>
        <dbReference type="EMBL" id="ART31084.1"/>
    </source>
</evidence>
<dbReference type="EMBL" id="KY774314">
    <property type="protein sequence ID" value="ART31084.1"/>
    <property type="molecule type" value="Genomic_DNA"/>
</dbReference>
<keyword evidence="1" id="KW-0472">Membrane</keyword>
<organism evidence="3">
    <name type="scientific">Utricularia reniformis</name>
    <dbReference type="NCBI Taxonomy" id="192314"/>
    <lineage>
        <taxon>Eukaryota</taxon>
        <taxon>Viridiplantae</taxon>
        <taxon>Streptophyta</taxon>
        <taxon>Embryophyta</taxon>
        <taxon>Tracheophyta</taxon>
        <taxon>Spermatophyta</taxon>
        <taxon>Magnoliopsida</taxon>
        <taxon>eudicotyledons</taxon>
        <taxon>Gunneridae</taxon>
        <taxon>Pentapetalae</taxon>
        <taxon>asterids</taxon>
        <taxon>lamiids</taxon>
        <taxon>Lamiales</taxon>
        <taxon>Lentibulariaceae</taxon>
        <taxon>Utricularia</taxon>
    </lineage>
</organism>
<accession>A0A1Y0B3R9</accession>
<keyword evidence="1" id="KW-0812">Transmembrane</keyword>
<sequence length="30" mass="3512">MAAITCFSFDHSMKVVAIVVFFQYLLIRFN</sequence>
<evidence type="ECO:0000256" key="1">
    <source>
        <dbReference type="SAM" id="Phobius"/>
    </source>
</evidence>
<gene>
    <name evidence="2" type="ORF">AEK19_MT0853</name>
    <name evidence="3" type="ORF">AEK19_MT1856</name>
</gene>
<protein>
    <submittedName>
        <fullName evidence="3">Uncharacterized protein</fullName>
    </submittedName>
</protein>
<geneLocation type="mitochondrion" evidence="3"/>
<dbReference type="EMBL" id="KY774314">
    <property type="protein sequence ID" value="ART32027.1"/>
    <property type="molecule type" value="Genomic_DNA"/>
</dbReference>
<evidence type="ECO:0000313" key="3">
    <source>
        <dbReference type="EMBL" id="ART32027.1"/>
    </source>
</evidence>
<name>A0A1Y0B3R9_9LAMI</name>
<keyword evidence="3" id="KW-0496">Mitochondrion</keyword>
<dbReference type="AlphaFoldDB" id="A0A1Y0B3R9"/>
<feature type="transmembrane region" description="Helical" evidence="1">
    <location>
        <begin position="12"/>
        <end position="29"/>
    </location>
</feature>
<proteinExistence type="predicted"/>
<reference evidence="3" key="1">
    <citation type="submission" date="2017-03" db="EMBL/GenBank/DDBJ databases">
        <title>The mitochondrial genome of the carnivorous plant Utricularia reniformis (Lentibulariaceae): structure, comparative analysis and evolutionary landmarks.</title>
        <authorList>
            <person name="Silva S.R."/>
            <person name="Alvarenga D.O."/>
            <person name="Michael T.P."/>
            <person name="Miranda V.F.O."/>
            <person name="Varani A.M."/>
        </authorList>
    </citation>
    <scope>NUCLEOTIDE SEQUENCE</scope>
</reference>